<feature type="signal peptide" evidence="1">
    <location>
        <begin position="1"/>
        <end position="16"/>
    </location>
</feature>
<evidence type="ECO:0008006" key="3">
    <source>
        <dbReference type="Google" id="ProtNLM"/>
    </source>
</evidence>
<dbReference type="Gramene" id="rna33344">
    <property type="protein sequence ID" value="RHN57760.1"/>
    <property type="gene ID" value="gene33344"/>
</dbReference>
<evidence type="ECO:0000313" key="2">
    <source>
        <dbReference type="EMBL" id="RHN57760.1"/>
    </source>
</evidence>
<accession>A0A396HWN6</accession>
<comment type="caution">
    <text evidence="2">The sequence shown here is derived from an EMBL/GenBank/DDBJ whole genome shotgun (WGS) entry which is preliminary data.</text>
</comment>
<gene>
    <name evidence="2" type="ORF">MtrunA17_Chr5g0443911</name>
</gene>
<organism evidence="2">
    <name type="scientific">Medicago truncatula</name>
    <name type="common">Barrel medic</name>
    <name type="synonym">Medicago tribuloides</name>
    <dbReference type="NCBI Taxonomy" id="3880"/>
    <lineage>
        <taxon>Eukaryota</taxon>
        <taxon>Viridiplantae</taxon>
        <taxon>Streptophyta</taxon>
        <taxon>Embryophyta</taxon>
        <taxon>Tracheophyta</taxon>
        <taxon>Spermatophyta</taxon>
        <taxon>Magnoliopsida</taxon>
        <taxon>eudicotyledons</taxon>
        <taxon>Gunneridae</taxon>
        <taxon>Pentapetalae</taxon>
        <taxon>rosids</taxon>
        <taxon>fabids</taxon>
        <taxon>Fabales</taxon>
        <taxon>Fabaceae</taxon>
        <taxon>Papilionoideae</taxon>
        <taxon>50 kb inversion clade</taxon>
        <taxon>NPAAA clade</taxon>
        <taxon>Hologalegina</taxon>
        <taxon>IRL clade</taxon>
        <taxon>Trifolieae</taxon>
        <taxon>Medicago</taxon>
    </lineage>
</organism>
<dbReference type="Proteomes" id="UP000265566">
    <property type="component" value="Chromosome 5"/>
</dbReference>
<dbReference type="EMBL" id="PSQE01000005">
    <property type="protein sequence ID" value="RHN57760.1"/>
    <property type="molecule type" value="Genomic_DNA"/>
</dbReference>
<keyword evidence="1" id="KW-0732">Signal</keyword>
<proteinExistence type="predicted"/>
<feature type="chain" id="PRO_5017361537" description="Transmembrane protein" evidence="1">
    <location>
        <begin position="17"/>
        <end position="42"/>
    </location>
</feature>
<dbReference type="AlphaFoldDB" id="A0A396HWN6"/>
<name>A0A396HWN6_MEDTR</name>
<sequence length="42" mass="4996">MFVIIMYMFMLTMVLGIPPYETGRRLIKTKLLFSVKRNKTIT</sequence>
<protein>
    <recommendedName>
        <fullName evidence="3">Transmembrane protein</fullName>
    </recommendedName>
</protein>
<evidence type="ECO:0000256" key="1">
    <source>
        <dbReference type="SAM" id="SignalP"/>
    </source>
</evidence>
<reference evidence="2" key="1">
    <citation type="journal article" date="2018" name="Nat. Plants">
        <title>Whole-genome landscape of Medicago truncatula symbiotic genes.</title>
        <authorList>
            <person name="Pecrix Y."/>
            <person name="Gamas P."/>
            <person name="Carrere S."/>
        </authorList>
    </citation>
    <scope>NUCLEOTIDE SEQUENCE</scope>
    <source>
        <tissue evidence="2">Leaves</tissue>
    </source>
</reference>